<keyword evidence="2" id="KW-1185">Reference proteome</keyword>
<sequence length="93" mass="10596">MAKYPNHQLEAATNLLKSFGIAEPYTLEDKIEAINAVSALKSGKVEKIFKNTSSLKYKVSYNIEMDYSKQQLSAPGKLFLVDWRDDLDNPIWI</sequence>
<dbReference type="AlphaFoldDB" id="A0AAE3KNU9"/>
<evidence type="ECO:0000313" key="1">
    <source>
        <dbReference type="EMBL" id="MCP2730694.1"/>
    </source>
</evidence>
<protein>
    <submittedName>
        <fullName evidence="1">Uncharacterized protein</fullName>
    </submittedName>
</protein>
<reference evidence="1" key="1">
    <citation type="submission" date="2022-06" db="EMBL/GenBank/DDBJ databases">
        <title>New cyanobacteria of genus Symplocastrum in benthos of Lake Baikal.</title>
        <authorList>
            <person name="Sorokovikova E."/>
            <person name="Tikhonova I."/>
            <person name="Krasnopeev A."/>
            <person name="Evseev P."/>
            <person name="Gladkikh A."/>
            <person name="Belykh O."/>
        </authorList>
    </citation>
    <scope>NUCLEOTIDE SEQUENCE</scope>
    <source>
        <strain evidence="1">BBK-W-15</strain>
    </source>
</reference>
<dbReference type="EMBL" id="JAMZMM010000230">
    <property type="protein sequence ID" value="MCP2730694.1"/>
    <property type="molecule type" value="Genomic_DNA"/>
</dbReference>
<dbReference type="RefSeq" id="WP_254013449.1">
    <property type="nucleotide sequence ID" value="NZ_JAMZMM010000230.1"/>
</dbReference>
<organism evidence="1 2">
    <name type="scientific">Limnofasciculus baicalensis BBK-W-15</name>
    <dbReference type="NCBI Taxonomy" id="2699891"/>
    <lineage>
        <taxon>Bacteria</taxon>
        <taxon>Bacillati</taxon>
        <taxon>Cyanobacteriota</taxon>
        <taxon>Cyanophyceae</taxon>
        <taxon>Coleofasciculales</taxon>
        <taxon>Coleofasciculaceae</taxon>
        <taxon>Limnofasciculus</taxon>
        <taxon>Limnofasciculus baicalensis</taxon>
    </lineage>
</organism>
<comment type="caution">
    <text evidence="1">The sequence shown here is derived from an EMBL/GenBank/DDBJ whole genome shotgun (WGS) entry which is preliminary data.</text>
</comment>
<name>A0AAE3KNU9_9CYAN</name>
<gene>
    <name evidence="1" type="ORF">NJ959_19890</name>
</gene>
<evidence type="ECO:0000313" key="2">
    <source>
        <dbReference type="Proteomes" id="UP001204953"/>
    </source>
</evidence>
<accession>A0AAE3KNU9</accession>
<dbReference type="Proteomes" id="UP001204953">
    <property type="component" value="Unassembled WGS sequence"/>
</dbReference>
<proteinExistence type="predicted"/>